<keyword evidence="2" id="KW-1185">Reference proteome</keyword>
<dbReference type="EMBL" id="CM042027">
    <property type="protein sequence ID" value="KAI3802654.1"/>
    <property type="molecule type" value="Genomic_DNA"/>
</dbReference>
<dbReference type="Proteomes" id="UP001056120">
    <property type="component" value="Linkage Group LG10"/>
</dbReference>
<gene>
    <name evidence="1" type="ORF">L1987_30794</name>
</gene>
<reference evidence="2" key="1">
    <citation type="journal article" date="2022" name="Mol. Ecol. Resour.">
        <title>The genomes of chicory, endive, great burdock and yacon provide insights into Asteraceae palaeo-polyploidization history and plant inulin production.</title>
        <authorList>
            <person name="Fan W."/>
            <person name="Wang S."/>
            <person name="Wang H."/>
            <person name="Wang A."/>
            <person name="Jiang F."/>
            <person name="Liu H."/>
            <person name="Zhao H."/>
            <person name="Xu D."/>
            <person name="Zhang Y."/>
        </authorList>
    </citation>
    <scope>NUCLEOTIDE SEQUENCE [LARGE SCALE GENOMIC DNA]</scope>
    <source>
        <strain evidence="2">cv. Yunnan</strain>
    </source>
</reference>
<name>A0ACB9I3S6_9ASTR</name>
<proteinExistence type="predicted"/>
<evidence type="ECO:0000313" key="2">
    <source>
        <dbReference type="Proteomes" id="UP001056120"/>
    </source>
</evidence>
<accession>A0ACB9I3S6</accession>
<protein>
    <submittedName>
        <fullName evidence="1">Uncharacterized protein</fullName>
    </submittedName>
</protein>
<reference evidence="1 2" key="2">
    <citation type="journal article" date="2022" name="Mol. Ecol. Resour.">
        <title>The genomes of chicory, endive, great burdock and yacon provide insights into Asteraceae paleo-polyploidization history and plant inulin production.</title>
        <authorList>
            <person name="Fan W."/>
            <person name="Wang S."/>
            <person name="Wang H."/>
            <person name="Wang A."/>
            <person name="Jiang F."/>
            <person name="Liu H."/>
            <person name="Zhao H."/>
            <person name="Xu D."/>
            <person name="Zhang Y."/>
        </authorList>
    </citation>
    <scope>NUCLEOTIDE SEQUENCE [LARGE SCALE GENOMIC DNA]</scope>
    <source>
        <strain evidence="2">cv. Yunnan</strain>
        <tissue evidence="1">Leaves</tissue>
    </source>
</reference>
<evidence type="ECO:0000313" key="1">
    <source>
        <dbReference type="EMBL" id="KAI3802654.1"/>
    </source>
</evidence>
<comment type="caution">
    <text evidence="1">The sequence shown here is derived from an EMBL/GenBank/DDBJ whole genome shotgun (WGS) entry which is preliminary data.</text>
</comment>
<sequence>MGNPSGAKRTISWYGLLRILHIDGWVWVHPSSVCNTFLLFSSHFFTKFRTTSSAHLPITLPNSASCYANFHVFDRLQLQIRRLTEFPIGNNCY</sequence>
<organism evidence="1 2">
    <name type="scientific">Smallanthus sonchifolius</name>
    <dbReference type="NCBI Taxonomy" id="185202"/>
    <lineage>
        <taxon>Eukaryota</taxon>
        <taxon>Viridiplantae</taxon>
        <taxon>Streptophyta</taxon>
        <taxon>Embryophyta</taxon>
        <taxon>Tracheophyta</taxon>
        <taxon>Spermatophyta</taxon>
        <taxon>Magnoliopsida</taxon>
        <taxon>eudicotyledons</taxon>
        <taxon>Gunneridae</taxon>
        <taxon>Pentapetalae</taxon>
        <taxon>asterids</taxon>
        <taxon>campanulids</taxon>
        <taxon>Asterales</taxon>
        <taxon>Asteraceae</taxon>
        <taxon>Asteroideae</taxon>
        <taxon>Heliantheae alliance</taxon>
        <taxon>Millerieae</taxon>
        <taxon>Smallanthus</taxon>
    </lineage>
</organism>